<gene>
    <name evidence="2" type="ORF">FD04_GL000625</name>
</gene>
<keyword evidence="1" id="KW-0812">Transmembrane</keyword>
<dbReference type="EMBL" id="AZEE01000027">
    <property type="protein sequence ID" value="KRK98880.1"/>
    <property type="molecule type" value="Genomic_DNA"/>
</dbReference>
<dbReference type="AlphaFoldDB" id="A0A0R1LTU0"/>
<feature type="transmembrane region" description="Helical" evidence="1">
    <location>
        <begin position="53"/>
        <end position="76"/>
    </location>
</feature>
<reference evidence="2 3" key="1">
    <citation type="journal article" date="2015" name="Genome Announc.">
        <title>Expanding the biotechnology potential of lactobacilli through comparative genomics of 213 strains and associated genera.</title>
        <authorList>
            <person name="Sun Z."/>
            <person name="Harris H.M."/>
            <person name="McCann A."/>
            <person name="Guo C."/>
            <person name="Argimon S."/>
            <person name="Zhang W."/>
            <person name="Yang X."/>
            <person name="Jeffery I.B."/>
            <person name="Cooney J.C."/>
            <person name="Kagawa T.F."/>
            <person name="Liu W."/>
            <person name="Song Y."/>
            <person name="Salvetti E."/>
            <person name="Wrobel A."/>
            <person name="Rasinkangas P."/>
            <person name="Parkhill J."/>
            <person name="Rea M.C."/>
            <person name="O'Sullivan O."/>
            <person name="Ritari J."/>
            <person name="Douillard F.P."/>
            <person name="Paul Ross R."/>
            <person name="Yang R."/>
            <person name="Briner A.E."/>
            <person name="Felis G.E."/>
            <person name="de Vos W.M."/>
            <person name="Barrangou R."/>
            <person name="Klaenhammer T.R."/>
            <person name="Caufield P.W."/>
            <person name="Cui Y."/>
            <person name="Zhang H."/>
            <person name="O'Toole P.W."/>
        </authorList>
    </citation>
    <scope>NUCLEOTIDE SEQUENCE [LARGE SCALE GENOMIC DNA]</scope>
    <source>
        <strain evidence="2 3">DSM 19909</strain>
    </source>
</reference>
<sequence length="186" mass="20619">MKISKDVWFSSIGVGLFTVIYSLISGSFSLWMGAAAFIAASYFFGAGCPTDKVLNISVSFIFGVAWGALCLWLFTFPHLGDVIPSALIFGFLTFLALFLQGTIMKFAVVPAWLLAWGTTMLIISNIAIKSWPAFVIELLISMYLGIYLIIIGSNYFSKVMFKLFPDKQPEEKHDDKSSASHEERLS</sequence>
<dbReference type="RefSeq" id="WP_054698955.1">
    <property type="nucleotide sequence ID" value="NZ_AZEE01000027.1"/>
</dbReference>
<dbReference type="PATRIC" id="fig|1423776.4.peg.628"/>
<evidence type="ECO:0008006" key="4">
    <source>
        <dbReference type="Google" id="ProtNLM"/>
    </source>
</evidence>
<keyword evidence="1" id="KW-1133">Transmembrane helix</keyword>
<evidence type="ECO:0000313" key="3">
    <source>
        <dbReference type="Proteomes" id="UP000051160"/>
    </source>
</evidence>
<feature type="transmembrane region" description="Helical" evidence="1">
    <location>
        <begin position="7"/>
        <end position="24"/>
    </location>
</feature>
<dbReference type="InterPro" id="IPR009476">
    <property type="entry name" value="DUF1097"/>
</dbReference>
<dbReference type="OrthoDB" id="2319335at2"/>
<dbReference type="Pfam" id="PF06496">
    <property type="entry name" value="DUF1097"/>
    <property type="match status" value="1"/>
</dbReference>
<dbReference type="STRING" id="1423776.FD04_GL000625"/>
<feature type="transmembrane region" description="Helical" evidence="1">
    <location>
        <begin position="82"/>
        <end position="99"/>
    </location>
</feature>
<feature type="transmembrane region" description="Helical" evidence="1">
    <location>
        <begin position="134"/>
        <end position="157"/>
    </location>
</feature>
<keyword evidence="1" id="KW-0472">Membrane</keyword>
<feature type="transmembrane region" description="Helical" evidence="1">
    <location>
        <begin position="106"/>
        <end position="128"/>
    </location>
</feature>
<evidence type="ECO:0000256" key="1">
    <source>
        <dbReference type="SAM" id="Phobius"/>
    </source>
</evidence>
<evidence type="ECO:0000313" key="2">
    <source>
        <dbReference type="EMBL" id="KRK98880.1"/>
    </source>
</evidence>
<organism evidence="2 3">
    <name type="scientific">Secundilactobacillus odoratitofui DSM 19909 = JCM 15043</name>
    <dbReference type="NCBI Taxonomy" id="1423776"/>
    <lineage>
        <taxon>Bacteria</taxon>
        <taxon>Bacillati</taxon>
        <taxon>Bacillota</taxon>
        <taxon>Bacilli</taxon>
        <taxon>Lactobacillales</taxon>
        <taxon>Lactobacillaceae</taxon>
        <taxon>Secundilactobacillus</taxon>
    </lineage>
</organism>
<name>A0A0R1LTU0_9LACO</name>
<comment type="caution">
    <text evidence="2">The sequence shown here is derived from an EMBL/GenBank/DDBJ whole genome shotgun (WGS) entry which is preliminary data.</text>
</comment>
<keyword evidence="3" id="KW-1185">Reference proteome</keyword>
<protein>
    <recommendedName>
        <fullName evidence="4">DUF1097 domain-containing protein</fullName>
    </recommendedName>
</protein>
<feature type="transmembrane region" description="Helical" evidence="1">
    <location>
        <begin position="30"/>
        <end position="46"/>
    </location>
</feature>
<proteinExistence type="predicted"/>
<accession>A0A0R1LTU0</accession>
<dbReference type="Proteomes" id="UP000051160">
    <property type="component" value="Unassembled WGS sequence"/>
</dbReference>